<evidence type="ECO:0000256" key="2">
    <source>
        <dbReference type="ARBA" id="ARBA00022670"/>
    </source>
</evidence>
<keyword evidence="2 6" id="KW-0645">Protease</keyword>
<keyword evidence="3" id="KW-0378">Hydrolase</keyword>
<sequence>MADVITGFAVVFGDETVIAGEFRERIAPGAFTRTLKEKPDVVMLLDHDSGRVLGRTAAATLSLRENSAGLYFALTVDPSTPEGQTALGTVSRQDIRGCSFGFRVRAEEWQDGGDRLPLRTITDVDLFELTLTAFPAYPTTSAAMRSTANTNNQAARRRVEAKMRKRNIPLA</sequence>
<evidence type="ECO:0000256" key="1">
    <source>
        <dbReference type="ARBA" id="ARBA00022612"/>
    </source>
</evidence>
<evidence type="ECO:0000313" key="7">
    <source>
        <dbReference type="Proteomes" id="UP000664702"/>
    </source>
</evidence>
<dbReference type="KEGG" id="bban:J4G43_026165"/>
<keyword evidence="1" id="KW-1188">Viral release from host cell</keyword>
<dbReference type="InterPro" id="IPR006433">
    <property type="entry name" value="Prohead_protease"/>
</dbReference>
<dbReference type="RefSeq" id="WP_225005092.1">
    <property type="nucleotide sequence ID" value="NZ_CP086136.1"/>
</dbReference>
<feature type="domain" description="Prohead serine protease" evidence="5">
    <location>
        <begin position="4"/>
        <end position="151"/>
    </location>
</feature>
<feature type="compositionally biased region" description="Polar residues" evidence="4">
    <location>
        <begin position="145"/>
        <end position="154"/>
    </location>
</feature>
<dbReference type="InterPro" id="IPR054613">
    <property type="entry name" value="Peptidase_S78_dom"/>
</dbReference>
<dbReference type="GO" id="GO:0006508">
    <property type="term" value="P:proteolysis"/>
    <property type="evidence" value="ECO:0007669"/>
    <property type="project" value="UniProtKB-KW"/>
</dbReference>
<evidence type="ECO:0000313" key="6">
    <source>
        <dbReference type="EMBL" id="UEM08300.1"/>
    </source>
</evidence>
<evidence type="ECO:0000259" key="5">
    <source>
        <dbReference type="Pfam" id="PF04586"/>
    </source>
</evidence>
<proteinExistence type="predicted"/>
<dbReference type="GO" id="GO:0008233">
    <property type="term" value="F:peptidase activity"/>
    <property type="evidence" value="ECO:0007669"/>
    <property type="project" value="UniProtKB-KW"/>
</dbReference>
<dbReference type="Pfam" id="PF04586">
    <property type="entry name" value="Peptidase_S78"/>
    <property type="match status" value="1"/>
</dbReference>
<dbReference type="NCBIfam" id="TIGR01543">
    <property type="entry name" value="proheadase_HK97"/>
    <property type="match status" value="1"/>
</dbReference>
<gene>
    <name evidence="6" type="ORF">J4G43_026165</name>
</gene>
<dbReference type="AlphaFoldDB" id="A0A9X9XKV6"/>
<feature type="region of interest" description="Disordered" evidence="4">
    <location>
        <begin position="145"/>
        <end position="171"/>
    </location>
</feature>
<evidence type="ECO:0000256" key="4">
    <source>
        <dbReference type="SAM" id="MobiDB-lite"/>
    </source>
</evidence>
<dbReference type="EMBL" id="CP086136">
    <property type="protein sequence ID" value="UEM08300.1"/>
    <property type="molecule type" value="Genomic_DNA"/>
</dbReference>
<accession>A0A9X9XKV6</accession>
<dbReference type="Proteomes" id="UP000664702">
    <property type="component" value="Chromosome"/>
</dbReference>
<protein>
    <submittedName>
        <fullName evidence="6">HK97 family phage prohead protease</fullName>
    </submittedName>
</protein>
<organism evidence="6 7">
    <name type="scientific">Bradyrhizobium barranii subsp. barranii</name>
    <dbReference type="NCBI Taxonomy" id="2823807"/>
    <lineage>
        <taxon>Bacteria</taxon>
        <taxon>Pseudomonadati</taxon>
        <taxon>Pseudomonadota</taxon>
        <taxon>Alphaproteobacteria</taxon>
        <taxon>Hyphomicrobiales</taxon>
        <taxon>Nitrobacteraceae</taxon>
        <taxon>Bradyrhizobium</taxon>
        <taxon>Bradyrhizobium barranii</taxon>
    </lineage>
</organism>
<reference evidence="6 7" key="1">
    <citation type="journal article" date="2022" name="Int. J. Syst. Evol. Microbiol.">
        <title>Strains of Bradyrhizobium barranii sp. nov. associated with legumes native to Canada are symbionts of soybeans and belong to different subspecies (subsp. barranii subsp. nov. and subsp. apii subsp. nov.) and symbiovars (sv. glycinearum and sv. septentrionale).</title>
        <authorList>
            <person name="Bromfield E.S.P."/>
            <person name="Cloutier S."/>
            <person name="Wasai-Hara S."/>
            <person name="Minamisawa K."/>
        </authorList>
    </citation>
    <scope>NUCLEOTIDE SEQUENCE [LARGE SCALE GENOMIC DNA]</scope>
    <source>
        <strain evidence="6 7">144S4</strain>
    </source>
</reference>
<evidence type="ECO:0000256" key="3">
    <source>
        <dbReference type="ARBA" id="ARBA00022801"/>
    </source>
</evidence>
<name>A0A9X9XKV6_9BRAD</name>